<dbReference type="InterPro" id="IPR050129">
    <property type="entry name" value="Zn_alcohol_dh"/>
</dbReference>
<keyword evidence="9" id="KW-1185">Reference proteome</keyword>
<evidence type="ECO:0000256" key="4">
    <source>
        <dbReference type="RuleBase" id="RU361277"/>
    </source>
</evidence>
<evidence type="ECO:0000313" key="8">
    <source>
        <dbReference type="EMBL" id="PZF76169.1"/>
    </source>
</evidence>
<dbReference type="Pfam" id="PF00107">
    <property type="entry name" value="ADH_zinc_N"/>
    <property type="match status" value="1"/>
</dbReference>
<keyword evidence="2 4" id="KW-0862">Zinc</keyword>
<dbReference type="SUPFAM" id="SSF50129">
    <property type="entry name" value="GroES-like"/>
    <property type="match status" value="1"/>
</dbReference>
<evidence type="ECO:0000256" key="2">
    <source>
        <dbReference type="ARBA" id="ARBA00022833"/>
    </source>
</evidence>
<keyword evidence="3" id="KW-0560">Oxidoreductase</keyword>
<keyword evidence="5" id="KW-1133">Transmembrane helix</keyword>
<dbReference type="InterPro" id="IPR013154">
    <property type="entry name" value="ADH-like_N"/>
</dbReference>
<dbReference type="RefSeq" id="WP_111199005.1">
    <property type="nucleotide sequence ID" value="NZ_QKVK01000006.1"/>
</dbReference>
<dbReference type="InterPro" id="IPR036291">
    <property type="entry name" value="NAD(P)-bd_dom_sf"/>
</dbReference>
<evidence type="ECO:0000256" key="1">
    <source>
        <dbReference type="ARBA" id="ARBA00022723"/>
    </source>
</evidence>
<dbReference type="GO" id="GO:0016491">
    <property type="term" value="F:oxidoreductase activity"/>
    <property type="evidence" value="ECO:0007669"/>
    <property type="project" value="UniProtKB-KW"/>
</dbReference>
<comment type="cofactor">
    <cofactor evidence="4">
        <name>Zn(2+)</name>
        <dbReference type="ChEBI" id="CHEBI:29105"/>
    </cofactor>
</comment>
<dbReference type="InterPro" id="IPR011032">
    <property type="entry name" value="GroES-like_sf"/>
</dbReference>
<keyword evidence="5" id="KW-0812">Transmembrane</keyword>
<dbReference type="PROSITE" id="PS00059">
    <property type="entry name" value="ADH_ZINC"/>
    <property type="match status" value="1"/>
</dbReference>
<comment type="caution">
    <text evidence="8">The sequence shown here is derived from an EMBL/GenBank/DDBJ whole genome shotgun (WGS) entry which is preliminary data.</text>
</comment>
<evidence type="ECO:0000259" key="6">
    <source>
        <dbReference type="Pfam" id="PF00107"/>
    </source>
</evidence>
<dbReference type="InterPro" id="IPR013149">
    <property type="entry name" value="ADH-like_C"/>
</dbReference>
<dbReference type="PANTHER" id="PTHR43401:SF2">
    <property type="entry name" value="L-THREONINE 3-DEHYDROGENASE"/>
    <property type="match status" value="1"/>
</dbReference>
<protein>
    <submittedName>
        <fullName evidence="8">Dehydrogenase</fullName>
    </submittedName>
</protein>
<dbReference type="Gene3D" id="3.40.50.720">
    <property type="entry name" value="NAD(P)-binding Rossmann-like Domain"/>
    <property type="match status" value="1"/>
</dbReference>
<evidence type="ECO:0000256" key="3">
    <source>
        <dbReference type="ARBA" id="ARBA00023002"/>
    </source>
</evidence>
<dbReference type="GO" id="GO:0008270">
    <property type="term" value="F:zinc ion binding"/>
    <property type="evidence" value="ECO:0007669"/>
    <property type="project" value="InterPro"/>
</dbReference>
<dbReference type="PANTHER" id="PTHR43401">
    <property type="entry name" value="L-THREONINE 3-DEHYDROGENASE"/>
    <property type="match status" value="1"/>
</dbReference>
<feature type="domain" description="Alcohol dehydrogenase-like N-terminal" evidence="7">
    <location>
        <begin position="25"/>
        <end position="134"/>
    </location>
</feature>
<feature type="domain" description="Alcohol dehydrogenase-like C-terminal" evidence="6">
    <location>
        <begin position="172"/>
        <end position="290"/>
    </location>
</feature>
<name>A0A2W2BJ11_9HYPH</name>
<dbReference type="InterPro" id="IPR002328">
    <property type="entry name" value="ADH_Zn_CS"/>
</dbReference>
<sequence>MKAVRLHAKGDLRVEEIAAPAAPLPGCVNLAVTAAGICGSDLHNFRTGQWISRSPSVPGHELIGRVTALGAGVADLAPGDRVVADSRFWCGDCPACRAGNHHLCASLGFVGEVCDGGFAEATSLPRRLLHKLPEDLPDEAAVMAEPVAVALHAVRRLRAEAQAPVLIAGCGPIGGLAALVLWAAGHRDIRVADRNAQRLARVCAVTGARPVDLTAASAGADIRFAIEATGSTAALESLLGCMSGGGAIALVGIMHGRIALDPNILVEREVSLIGCHAFRDELPEAIQLLARVAPQARHLIDREITLADVPQAYERLIAGKSEGLKTIIRP</sequence>
<evidence type="ECO:0000256" key="5">
    <source>
        <dbReference type="SAM" id="Phobius"/>
    </source>
</evidence>
<comment type="similarity">
    <text evidence="4">Belongs to the zinc-containing alcohol dehydrogenase family.</text>
</comment>
<gene>
    <name evidence="8" type="ORF">DK847_13240</name>
</gene>
<proteinExistence type="inferred from homology"/>
<dbReference type="Pfam" id="PF08240">
    <property type="entry name" value="ADH_N"/>
    <property type="match status" value="1"/>
</dbReference>
<keyword evidence="5" id="KW-0472">Membrane</keyword>
<dbReference type="Proteomes" id="UP000248795">
    <property type="component" value="Unassembled WGS sequence"/>
</dbReference>
<dbReference type="AlphaFoldDB" id="A0A2W2BJ11"/>
<keyword evidence="1 4" id="KW-0479">Metal-binding</keyword>
<accession>A0A2W2BJ11</accession>
<dbReference type="EMBL" id="QKVK01000006">
    <property type="protein sequence ID" value="PZF76169.1"/>
    <property type="molecule type" value="Genomic_DNA"/>
</dbReference>
<reference evidence="9" key="1">
    <citation type="submission" date="2018-06" db="EMBL/GenBank/DDBJ databases">
        <title>Aestuariibacter litoralis strain KCTC 52945T.</title>
        <authorList>
            <person name="Li X."/>
            <person name="Salam N."/>
            <person name="Li J.-L."/>
            <person name="Chen Y.-M."/>
            <person name="Yang Z.-W."/>
            <person name="Zhang L.-Y."/>
            <person name="Han M.-X."/>
            <person name="Xiao M."/>
            <person name="Li W.-J."/>
        </authorList>
    </citation>
    <scope>NUCLEOTIDE SEQUENCE [LARGE SCALE GENOMIC DNA]</scope>
    <source>
        <strain evidence="9">KCTC 52945</strain>
    </source>
</reference>
<evidence type="ECO:0000313" key="9">
    <source>
        <dbReference type="Proteomes" id="UP000248795"/>
    </source>
</evidence>
<feature type="transmembrane region" description="Helical" evidence="5">
    <location>
        <begin position="165"/>
        <end position="185"/>
    </location>
</feature>
<organism evidence="8 9">
    <name type="scientific">Aestuariivirga litoralis</name>
    <dbReference type="NCBI Taxonomy" id="2650924"/>
    <lineage>
        <taxon>Bacteria</taxon>
        <taxon>Pseudomonadati</taxon>
        <taxon>Pseudomonadota</taxon>
        <taxon>Alphaproteobacteria</taxon>
        <taxon>Hyphomicrobiales</taxon>
        <taxon>Aestuariivirgaceae</taxon>
        <taxon>Aestuariivirga</taxon>
    </lineage>
</organism>
<evidence type="ECO:0000259" key="7">
    <source>
        <dbReference type="Pfam" id="PF08240"/>
    </source>
</evidence>
<dbReference type="Gene3D" id="3.90.180.10">
    <property type="entry name" value="Medium-chain alcohol dehydrogenases, catalytic domain"/>
    <property type="match status" value="1"/>
</dbReference>
<dbReference type="SUPFAM" id="SSF51735">
    <property type="entry name" value="NAD(P)-binding Rossmann-fold domains"/>
    <property type="match status" value="1"/>
</dbReference>